<feature type="transmembrane region" description="Helical" evidence="9">
    <location>
        <begin position="860"/>
        <end position="879"/>
    </location>
</feature>
<keyword evidence="3" id="KW-0813">Transport</keyword>
<feature type="transmembrane region" description="Helical" evidence="9">
    <location>
        <begin position="183"/>
        <end position="204"/>
    </location>
</feature>
<dbReference type="InterPro" id="IPR004813">
    <property type="entry name" value="OPT"/>
</dbReference>
<keyword evidence="11" id="KW-1185">Reference proteome</keyword>
<dbReference type="PANTHER" id="PTHR22601">
    <property type="entry name" value="ISP4 LIKE PROTEIN"/>
    <property type="match status" value="1"/>
</dbReference>
<gene>
    <name evidence="10" type="ORF">VP01_409g4</name>
</gene>
<feature type="transmembrane region" description="Helical" evidence="9">
    <location>
        <begin position="265"/>
        <end position="284"/>
    </location>
</feature>
<dbReference type="GO" id="GO:0035673">
    <property type="term" value="F:oligopeptide transmembrane transporter activity"/>
    <property type="evidence" value="ECO:0007669"/>
    <property type="project" value="InterPro"/>
</dbReference>
<evidence type="ECO:0000256" key="6">
    <source>
        <dbReference type="ARBA" id="ARBA00022927"/>
    </source>
</evidence>
<comment type="similarity">
    <text evidence="2">Belongs to the oligopeptide OPT transporter family.</text>
</comment>
<feature type="transmembrane region" description="Helical" evidence="9">
    <location>
        <begin position="814"/>
        <end position="840"/>
    </location>
</feature>
<feature type="transmembrane region" description="Helical" evidence="9">
    <location>
        <begin position="597"/>
        <end position="617"/>
    </location>
</feature>
<evidence type="ECO:0000256" key="5">
    <source>
        <dbReference type="ARBA" id="ARBA00022856"/>
    </source>
</evidence>
<feature type="transmembrane region" description="Helical" evidence="9">
    <location>
        <begin position="529"/>
        <end position="548"/>
    </location>
</feature>
<keyword evidence="4 9" id="KW-0812">Transmembrane</keyword>
<dbReference type="GO" id="GO:0016020">
    <property type="term" value="C:membrane"/>
    <property type="evidence" value="ECO:0007669"/>
    <property type="project" value="UniProtKB-SubCell"/>
</dbReference>
<feature type="transmembrane region" description="Helical" evidence="9">
    <location>
        <begin position="786"/>
        <end position="802"/>
    </location>
</feature>
<feature type="transmembrane region" description="Helical" evidence="9">
    <location>
        <begin position="350"/>
        <end position="371"/>
    </location>
</feature>
<evidence type="ECO:0000313" key="11">
    <source>
        <dbReference type="Proteomes" id="UP000037035"/>
    </source>
</evidence>
<evidence type="ECO:0000256" key="7">
    <source>
        <dbReference type="ARBA" id="ARBA00022989"/>
    </source>
</evidence>
<organism evidence="10 11">
    <name type="scientific">Puccinia sorghi</name>
    <dbReference type="NCBI Taxonomy" id="27349"/>
    <lineage>
        <taxon>Eukaryota</taxon>
        <taxon>Fungi</taxon>
        <taxon>Dikarya</taxon>
        <taxon>Basidiomycota</taxon>
        <taxon>Pucciniomycotina</taxon>
        <taxon>Pucciniomycetes</taxon>
        <taxon>Pucciniales</taxon>
        <taxon>Pucciniaceae</taxon>
        <taxon>Puccinia</taxon>
    </lineage>
</organism>
<dbReference type="VEuPathDB" id="FungiDB:VP01_409g4"/>
<comment type="subcellular location">
    <subcellularLocation>
        <location evidence="1">Membrane</location>
        <topology evidence="1">Multi-pass membrane protein</topology>
    </subcellularLocation>
</comment>
<evidence type="ECO:0000256" key="2">
    <source>
        <dbReference type="ARBA" id="ARBA00008807"/>
    </source>
</evidence>
<sequence>MGTPTSPSARLEKSNWEKYQARHSTGKIHTANPPYSPSTLTNIQRPKSVQQATADIIRLKRHTIHIHRLDKDDQKECVLLDPPGDVSMEAHMFPLEDDPNDYPITIRSCLTGIIMGLIGSAVGLVSHRPYNPKPTRPCHISYLAFIYQLFIFKPVVVYLAPVFLQIMCMLFGRILARIPGPKWWNPGAFSLVGIIIYLIIIYLTKVHLNSPSRRRSCILTLYPWLHATLPSPSWQVFIFILFFHRVYQVSFSSLDLYLYFNHKSSALRSLGILFSTQMVGYGWGYLIAPILVHSAVTVFPQMLSSATLFYSVSDKGEHSQKQTSLFRKVFAAISLYEIIPNYLMPALQGISLPCLFFPPSTLITSLFGGVAPFEGLGFFELCLDWSIVGAGSPLATPLFVQVRLLPLQHFKFYPSSSLPSSFGPPTNFLGSEDFPFLSVSLFQENGTLYPIQLIAMADTKINQEMLTLPIYTSTNVLTQIFQSLAVSSSITHILLWQWPLIRRAFKSSTAEDHEKDPHRLLVQASYMDVPLWVCAACLGSATVWALSICYKDNTITPYSLLISICLSGVLTLSMGFICAISGYTMPLNGVCQMVGGLLFRNNIMGNMWFSNFVLLMINNTNFCSYRSSTCTHHIHEYYSAATTSQALSAMSPFFFFFSFRAKQEMKLGQYTHMPPVSFTSHQQIAVAAAQATGMCVGVIANYFILEGLLDSQREALLLPNGNGIYSGTLVQNYGASAVAWGKFSHELYTWGARYVSVPLALGYGLCLPIPFYILHKLWPHQYLKDLNIPLVMGFVALGVVGMRQCWKSHESSCWTGFTGLGAQISSKVVSFISTTTLYLLISRPHTHFFFWKALDGGTQIIILLLSMTVQGGMGSLLSLKIPTYVLNPPRSVPRDYCFLQNSRAPPPLAH</sequence>
<evidence type="ECO:0000256" key="4">
    <source>
        <dbReference type="ARBA" id="ARBA00022692"/>
    </source>
</evidence>
<evidence type="ECO:0000256" key="8">
    <source>
        <dbReference type="ARBA" id="ARBA00023136"/>
    </source>
</evidence>
<keyword evidence="5" id="KW-0571">Peptide transport</keyword>
<feature type="transmembrane region" description="Helical" evidence="9">
    <location>
        <begin position="755"/>
        <end position="774"/>
    </location>
</feature>
<feature type="transmembrane region" description="Helical" evidence="9">
    <location>
        <begin position="637"/>
        <end position="657"/>
    </location>
</feature>
<feature type="transmembrane region" description="Helical" evidence="9">
    <location>
        <begin position="560"/>
        <end position="585"/>
    </location>
</feature>
<dbReference type="AlphaFoldDB" id="A0A0L6US61"/>
<protein>
    <submittedName>
        <fullName evidence="10">Uncharacterized protein</fullName>
    </submittedName>
</protein>
<reference evidence="10 11" key="1">
    <citation type="submission" date="2015-08" db="EMBL/GenBank/DDBJ databases">
        <title>Next Generation Sequencing and Analysis of the Genome of Puccinia sorghi L Schw, the Causal Agent of Maize Common Rust.</title>
        <authorList>
            <person name="Rochi L."/>
            <person name="Burguener G."/>
            <person name="Darino M."/>
            <person name="Turjanski A."/>
            <person name="Kreff E."/>
            <person name="Dieguez M.J."/>
            <person name="Sacco F."/>
        </authorList>
    </citation>
    <scope>NUCLEOTIDE SEQUENCE [LARGE SCALE GENOMIC DNA]</scope>
    <source>
        <strain evidence="10 11">RO10H11247</strain>
    </source>
</reference>
<accession>A0A0L6US61</accession>
<proteinExistence type="inferred from homology"/>
<keyword evidence="8 9" id="KW-0472">Membrane</keyword>
<dbReference type="GO" id="GO:0015031">
    <property type="term" value="P:protein transport"/>
    <property type="evidence" value="ECO:0007669"/>
    <property type="project" value="UniProtKB-KW"/>
</dbReference>
<keyword evidence="7 9" id="KW-1133">Transmembrane helix</keyword>
<dbReference type="Pfam" id="PF03169">
    <property type="entry name" value="OPT"/>
    <property type="match status" value="3"/>
</dbReference>
<dbReference type="EMBL" id="LAVV01009168">
    <property type="protein sequence ID" value="KNZ51092.1"/>
    <property type="molecule type" value="Genomic_DNA"/>
</dbReference>
<evidence type="ECO:0000256" key="3">
    <source>
        <dbReference type="ARBA" id="ARBA00022448"/>
    </source>
</evidence>
<feature type="transmembrane region" description="Helical" evidence="9">
    <location>
        <begin position="145"/>
        <end position="171"/>
    </location>
</feature>
<evidence type="ECO:0000256" key="1">
    <source>
        <dbReference type="ARBA" id="ARBA00004141"/>
    </source>
</evidence>
<feature type="transmembrane region" description="Helical" evidence="9">
    <location>
        <begin position="684"/>
        <end position="704"/>
    </location>
</feature>
<evidence type="ECO:0000256" key="9">
    <source>
        <dbReference type="SAM" id="Phobius"/>
    </source>
</evidence>
<name>A0A0L6US61_9BASI</name>
<feature type="transmembrane region" description="Helical" evidence="9">
    <location>
        <begin position="224"/>
        <end position="244"/>
    </location>
</feature>
<feature type="transmembrane region" description="Helical" evidence="9">
    <location>
        <begin position="104"/>
        <end position="125"/>
    </location>
</feature>
<dbReference type="InterPro" id="IPR004648">
    <property type="entry name" value="Oligpept_transpt"/>
</dbReference>
<evidence type="ECO:0000313" key="10">
    <source>
        <dbReference type="EMBL" id="KNZ51092.1"/>
    </source>
</evidence>
<dbReference type="Proteomes" id="UP000037035">
    <property type="component" value="Unassembled WGS sequence"/>
</dbReference>
<comment type="caution">
    <text evidence="10">The sequence shown here is derived from an EMBL/GenBank/DDBJ whole genome shotgun (WGS) entry which is preliminary data.</text>
</comment>
<keyword evidence="6" id="KW-0653">Protein transport</keyword>
<dbReference type="OrthoDB" id="2496739at2759"/>